<evidence type="ECO:0000313" key="3">
    <source>
        <dbReference type="Proteomes" id="UP000030706"/>
    </source>
</evidence>
<gene>
    <name evidence="2" type="ORF">M438DRAFT_337690</name>
</gene>
<dbReference type="AlphaFoldDB" id="A0A074Y497"/>
<proteinExistence type="predicted"/>
<dbReference type="Proteomes" id="UP000030706">
    <property type="component" value="Unassembled WGS sequence"/>
</dbReference>
<feature type="chain" id="PRO_5001704022" description="Extracellular membrane protein CFEM domain-containing protein" evidence="1">
    <location>
        <begin position="24"/>
        <end position="204"/>
    </location>
</feature>
<evidence type="ECO:0008006" key="4">
    <source>
        <dbReference type="Google" id="ProtNLM"/>
    </source>
</evidence>
<keyword evidence="3" id="KW-1185">Reference proteome</keyword>
<name>A0A074Y497_AURPU</name>
<dbReference type="HOGENOM" id="CLU_1343001_0_0_1"/>
<protein>
    <recommendedName>
        <fullName evidence="4">Extracellular membrane protein CFEM domain-containing protein</fullName>
    </recommendedName>
</protein>
<feature type="signal peptide" evidence="1">
    <location>
        <begin position="1"/>
        <end position="23"/>
    </location>
</feature>
<evidence type="ECO:0000256" key="1">
    <source>
        <dbReference type="SAM" id="SignalP"/>
    </source>
</evidence>
<keyword evidence="1" id="KW-0732">Signal</keyword>
<accession>A0A074Y497</accession>
<evidence type="ECO:0000313" key="2">
    <source>
        <dbReference type="EMBL" id="KEQ81716.1"/>
    </source>
</evidence>
<dbReference type="GeneID" id="40746331"/>
<organism evidence="2 3">
    <name type="scientific">Aureobasidium pullulans EXF-150</name>
    <dbReference type="NCBI Taxonomy" id="1043002"/>
    <lineage>
        <taxon>Eukaryota</taxon>
        <taxon>Fungi</taxon>
        <taxon>Dikarya</taxon>
        <taxon>Ascomycota</taxon>
        <taxon>Pezizomycotina</taxon>
        <taxon>Dothideomycetes</taxon>
        <taxon>Dothideomycetidae</taxon>
        <taxon>Dothideales</taxon>
        <taxon>Saccotheciaceae</taxon>
        <taxon>Aureobasidium</taxon>
    </lineage>
</organism>
<reference evidence="2 3" key="1">
    <citation type="journal article" date="2014" name="BMC Genomics">
        <title>Genome sequencing of four Aureobasidium pullulans varieties: biotechnological potential, stress tolerance, and description of new species.</title>
        <authorList>
            <person name="Gostin Ar C."/>
            <person name="Ohm R.A."/>
            <person name="Kogej T."/>
            <person name="Sonjak S."/>
            <person name="Turk M."/>
            <person name="Zajc J."/>
            <person name="Zalar P."/>
            <person name="Grube M."/>
            <person name="Sun H."/>
            <person name="Han J."/>
            <person name="Sharma A."/>
            <person name="Chiniquy J."/>
            <person name="Ngan C.Y."/>
            <person name="Lipzen A."/>
            <person name="Barry K."/>
            <person name="Grigoriev I.V."/>
            <person name="Gunde-Cimerman N."/>
        </authorList>
    </citation>
    <scope>NUCLEOTIDE SEQUENCE [LARGE SCALE GENOMIC DNA]</scope>
    <source>
        <strain evidence="2 3">EXF-150</strain>
    </source>
</reference>
<dbReference type="EMBL" id="KL584990">
    <property type="protein sequence ID" value="KEQ81716.1"/>
    <property type="molecule type" value="Genomic_DNA"/>
</dbReference>
<sequence length="204" mass="23095">MAGQTILRLALICLLYSFGIVSANDGICQKLPYKDLLFLTDYAPAESFCSRYFPVPTVTVIIPAAGRRRLRRGLATTTAAPLTTSATTTPKTISSSQSKDVVWASCIAQGGGFLGQLCSCIENTVTTTIKHPCHLKCIYLELDQAKYHEVQCYTKEFDDYFILDHFTKHDIDDEQSYQIEQDDRLNQDYQIEQDDRLNQDYQIK</sequence>
<dbReference type="RefSeq" id="XP_029757903.1">
    <property type="nucleotide sequence ID" value="XM_029904025.1"/>
</dbReference>
<dbReference type="OrthoDB" id="3946737at2759"/>